<dbReference type="SUPFAM" id="SSF55826">
    <property type="entry name" value="YbaK/ProRS associated domain"/>
    <property type="match status" value="1"/>
</dbReference>
<comment type="caution">
    <text evidence="1">The sequence shown here is derived from an EMBL/GenBank/DDBJ whole genome shotgun (WGS) entry which is preliminary data.</text>
</comment>
<dbReference type="OrthoDB" id="1350766at2759"/>
<reference evidence="1 2" key="1">
    <citation type="journal article" date="2020" name="ISME J.">
        <title>Uncovering the hidden diversity of litter-decomposition mechanisms in mushroom-forming fungi.</title>
        <authorList>
            <person name="Floudas D."/>
            <person name="Bentzer J."/>
            <person name="Ahren D."/>
            <person name="Johansson T."/>
            <person name="Persson P."/>
            <person name="Tunlid A."/>
        </authorList>
    </citation>
    <scope>NUCLEOTIDE SEQUENCE [LARGE SCALE GENOMIC DNA]</scope>
    <source>
        <strain evidence="1 2">CBS 146.42</strain>
    </source>
</reference>
<proteinExistence type="predicted"/>
<accession>A0A8H5D1L4</accession>
<evidence type="ECO:0000313" key="2">
    <source>
        <dbReference type="Proteomes" id="UP000559027"/>
    </source>
</evidence>
<dbReference type="GO" id="GO:0002161">
    <property type="term" value="F:aminoacyl-tRNA deacylase activity"/>
    <property type="evidence" value="ECO:0007669"/>
    <property type="project" value="InterPro"/>
</dbReference>
<gene>
    <name evidence="1" type="ORF">D9756_008438</name>
</gene>
<dbReference type="Proteomes" id="UP000559027">
    <property type="component" value="Unassembled WGS sequence"/>
</dbReference>
<protein>
    <submittedName>
        <fullName evidence="1">Uncharacterized protein</fullName>
    </submittedName>
</protein>
<keyword evidence="2" id="KW-1185">Reference proteome</keyword>
<name>A0A8H5D1L4_9AGAR</name>
<dbReference type="EMBL" id="JAACJO010000013">
    <property type="protein sequence ID" value="KAF5351068.1"/>
    <property type="molecule type" value="Genomic_DNA"/>
</dbReference>
<dbReference type="Gene3D" id="3.90.960.10">
    <property type="entry name" value="YbaK/aminoacyl-tRNA synthetase-associated domain"/>
    <property type="match status" value="1"/>
</dbReference>
<evidence type="ECO:0000313" key="1">
    <source>
        <dbReference type="EMBL" id="KAF5351068.1"/>
    </source>
</evidence>
<organism evidence="1 2">
    <name type="scientific">Leucocoprinus leucothites</name>
    <dbReference type="NCBI Taxonomy" id="201217"/>
    <lineage>
        <taxon>Eukaryota</taxon>
        <taxon>Fungi</taxon>
        <taxon>Dikarya</taxon>
        <taxon>Basidiomycota</taxon>
        <taxon>Agaricomycotina</taxon>
        <taxon>Agaricomycetes</taxon>
        <taxon>Agaricomycetidae</taxon>
        <taxon>Agaricales</taxon>
        <taxon>Agaricineae</taxon>
        <taxon>Agaricaceae</taxon>
        <taxon>Leucocoprinus</taxon>
    </lineage>
</organism>
<sequence>MAAFHTARGQLAIQTLASADHRRKFSSGMMRFPIVVVARDETEMISSATDRALNLKELGLGPEDLLTEFLGLDKSFLFPLTLTKDRSPCVATVVGSTISFTVTLLAVHVNLSTSTILLPCSDILKYLKFLEINSIKLNGLDFSNLAAAGPAVP</sequence>
<dbReference type="InterPro" id="IPR036754">
    <property type="entry name" value="YbaK/aa-tRNA-synt-asso_dom_sf"/>
</dbReference>
<dbReference type="AlphaFoldDB" id="A0A8H5D1L4"/>